<feature type="chain" id="PRO_5045688419" evidence="14">
    <location>
        <begin position="27"/>
        <end position="751"/>
    </location>
</feature>
<sequence length="751" mass="80827">MTISTGARMRLFGVSAAALVTSMAPAGALAETAPATPAAATPASTGPAAAADDSQKIAEGSDVVVTATKANEIAPVTASLQTTQPQAIVSRTFIEDSLPATADFNQLALITPSFSNTGSNGGVGISESKGQLRGFQDGEYNITYDGVPFGDTNDPTHHSNTFFPSDTVETVVVDRGPGNAGNLGQATFGGSVNLFSRATREDASAAFRGTYGSFNTFLGRAMLQSGSIAKLGGTQILLGGQYVRTDGRLTYSPYHQTNLFGKVVVPIGPDVKLTILSTYNKNHFNQPDNDGATLAQIAMYGKNFSLNNDPKTAQYYGYNYTDKTTDFEIVKFEADIAPGTRLENRAYTYYYNNSTYSDADVTLTAADAAKLKTTNANGTKNVGDLAGYSKLNSYRTYGDILKTTINFGPASLLVGGWIEWNVTHRKRYQYDITKGNGTFTVYDYKYLSVAGNPGYINYDQDSHGNQEQLFAELEIRPIEGLKITPGFKYVSFTRQINAIANQTTHTPATFTATYDASLPFATINYQPTERLAVYAQYAKGFLAPPLSVLYVVDPSASSVKPQTSTNYQFGAVYHGARVSIDADIYAIDFNNKFAHKTVGGNVVYYNQGGVLYKGIEGQATYAFGNGLAIFANASRNYAKTKDERKQVANAPFMTAAGGILYKRGPIKLSLIDKYTGTQYADNGEPKQYRIPGYNTAIAAASYDFGIVTAGINVSDLFDSTKVTNISVNGAPYDQYYFQPGREITGSLSVKF</sequence>
<dbReference type="PANTHER" id="PTHR32552">
    <property type="entry name" value="FERRICHROME IRON RECEPTOR-RELATED"/>
    <property type="match status" value="1"/>
</dbReference>
<keyword evidence="18" id="KW-1185">Reference proteome</keyword>
<keyword evidence="3 12" id="KW-1134">Transmembrane beta strand</keyword>
<dbReference type="RefSeq" id="WP_343892527.1">
    <property type="nucleotide sequence ID" value="NZ_BAAAEH010000060.1"/>
</dbReference>
<keyword evidence="6 14" id="KW-0732">Signal</keyword>
<dbReference type="Pfam" id="PF07715">
    <property type="entry name" value="Plug"/>
    <property type="match status" value="1"/>
</dbReference>
<comment type="subcellular location">
    <subcellularLocation>
        <location evidence="1 12">Cell outer membrane</location>
        <topology evidence="1 12">Multi-pass membrane protein</topology>
    </subcellularLocation>
</comment>
<keyword evidence="8" id="KW-0406">Ion transport</keyword>
<dbReference type="InterPro" id="IPR036942">
    <property type="entry name" value="Beta-barrel_TonB_sf"/>
</dbReference>
<feature type="domain" description="TonB-dependent receptor-like beta-barrel" evidence="15">
    <location>
        <begin position="278"/>
        <end position="712"/>
    </location>
</feature>
<evidence type="ECO:0000256" key="12">
    <source>
        <dbReference type="PROSITE-ProRule" id="PRU01360"/>
    </source>
</evidence>
<dbReference type="PANTHER" id="PTHR32552:SF68">
    <property type="entry name" value="FERRICHROME OUTER MEMBRANE TRANSPORTER_PHAGE RECEPTOR"/>
    <property type="match status" value="1"/>
</dbReference>
<evidence type="ECO:0000256" key="9">
    <source>
        <dbReference type="ARBA" id="ARBA00023077"/>
    </source>
</evidence>
<evidence type="ECO:0000256" key="3">
    <source>
        <dbReference type="ARBA" id="ARBA00022452"/>
    </source>
</evidence>
<keyword evidence="10 12" id="KW-0472">Membrane</keyword>
<evidence type="ECO:0000259" key="15">
    <source>
        <dbReference type="Pfam" id="PF00593"/>
    </source>
</evidence>
<accession>A0ABU9Y6U6</accession>
<keyword evidence="4" id="KW-0410">Iron transport</keyword>
<dbReference type="SUPFAM" id="SSF56935">
    <property type="entry name" value="Porins"/>
    <property type="match status" value="1"/>
</dbReference>
<dbReference type="PROSITE" id="PS52016">
    <property type="entry name" value="TONB_DEPENDENT_REC_3"/>
    <property type="match status" value="1"/>
</dbReference>
<dbReference type="Gene3D" id="2.170.130.10">
    <property type="entry name" value="TonB-dependent receptor, plug domain"/>
    <property type="match status" value="1"/>
</dbReference>
<evidence type="ECO:0000259" key="16">
    <source>
        <dbReference type="Pfam" id="PF07715"/>
    </source>
</evidence>
<dbReference type="InterPro" id="IPR039426">
    <property type="entry name" value="TonB-dep_rcpt-like"/>
</dbReference>
<feature type="signal peptide" evidence="14">
    <location>
        <begin position="1"/>
        <end position="26"/>
    </location>
</feature>
<evidence type="ECO:0000256" key="11">
    <source>
        <dbReference type="ARBA" id="ARBA00023237"/>
    </source>
</evidence>
<comment type="similarity">
    <text evidence="12 13">Belongs to the TonB-dependent receptor family.</text>
</comment>
<protein>
    <submittedName>
        <fullName evidence="17">TonB-dependent receptor</fullName>
    </submittedName>
</protein>
<dbReference type="InterPro" id="IPR012910">
    <property type="entry name" value="Plug_dom"/>
</dbReference>
<keyword evidence="7" id="KW-0408">Iron</keyword>
<evidence type="ECO:0000256" key="5">
    <source>
        <dbReference type="ARBA" id="ARBA00022692"/>
    </source>
</evidence>
<evidence type="ECO:0000256" key="1">
    <source>
        <dbReference type="ARBA" id="ARBA00004571"/>
    </source>
</evidence>
<dbReference type="Gene3D" id="2.40.170.20">
    <property type="entry name" value="TonB-dependent receptor, beta-barrel domain"/>
    <property type="match status" value="1"/>
</dbReference>
<evidence type="ECO:0000256" key="13">
    <source>
        <dbReference type="RuleBase" id="RU003357"/>
    </source>
</evidence>
<dbReference type="Pfam" id="PF00593">
    <property type="entry name" value="TonB_dep_Rec_b-barrel"/>
    <property type="match status" value="1"/>
</dbReference>
<reference evidence="17 18" key="1">
    <citation type="submission" date="2024-05" db="EMBL/GenBank/DDBJ databases">
        <authorList>
            <person name="Liu Q."/>
            <person name="Xin Y.-H."/>
        </authorList>
    </citation>
    <scope>NUCLEOTIDE SEQUENCE [LARGE SCALE GENOMIC DNA]</scope>
    <source>
        <strain evidence="17 18">CGMCC 1.10181</strain>
    </source>
</reference>
<evidence type="ECO:0000256" key="8">
    <source>
        <dbReference type="ARBA" id="ARBA00023065"/>
    </source>
</evidence>
<comment type="caution">
    <text evidence="17">The sequence shown here is derived from an EMBL/GenBank/DDBJ whole genome shotgun (WGS) entry which is preliminary data.</text>
</comment>
<evidence type="ECO:0000256" key="4">
    <source>
        <dbReference type="ARBA" id="ARBA00022496"/>
    </source>
</evidence>
<proteinExistence type="inferred from homology"/>
<dbReference type="InterPro" id="IPR000531">
    <property type="entry name" value="Beta-barrel_TonB"/>
</dbReference>
<name>A0ABU9Y6U6_9SPHN</name>
<keyword evidence="11 12" id="KW-0998">Cell outer membrane</keyword>
<dbReference type="Proteomes" id="UP001419910">
    <property type="component" value="Unassembled WGS sequence"/>
</dbReference>
<evidence type="ECO:0000256" key="2">
    <source>
        <dbReference type="ARBA" id="ARBA00022448"/>
    </source>
</evidence>
<evidence type="ECO:0000256" key="14">
    <source>
        <dbReference type="SAM" id="SignalP"/>
    </source>
</evidence>
<evidence type="ECO:0000313" key="17">
    <source>
        <dbReference type="EMBL" id="MEN2791532.1"/>
    </source>
</evidence>
<keyword evidence="9 13" id="KW-0798">TonB box</keyword>
<evidence type="ECO:0000256" key="10">
    <source>
        <dbReference type="ARBA" id="ARBA00023136"/>
    </source>
</evidence>
<evidence type="ECO:0000313" key="18">
    <source>
        <dbReference type="Proteomes" id="UP001419910"/>
    </source>
</evidence>
<organism evidence="17 18">
    <name type="scientific">Sphingomonas oligophenolica</name>
    <dbReference type="NCBI Taxonomy" id="301154"/>
    <lineage>
        <taxon>Bacteria</taxon>
        <taxon>Pseudomonadati</taxon>
        <taxon>Pseudomonadota</taxon>
        <taxon>Alphaproteobacteria</taxon>
        <taxon>Sphingomonadales</taxon>
        <taxon>Sphingomonadaceae</taxon>
        <taxon>Sphingomonas</taxon>
    </lineage>
</organism>
<keyword evidence="17" id="KW-0675">Receptor</keyword>
<dbReference type="InterPro" id="IPR037066">
    <property type="entry name" value="Plug_dom_sf"/>
</dbReference>
<gene>
    <name evidence="17" type="ORF">ABC974_17990</name>
</gene>
<keyword evidence="5 12" id="KW-0812">Transmembrane</keyword>
<keyword evidence="2 12" id="KW-0813">Transport</keyword>
<dbReference type="EMBL" id="JBDIME010000018">
    <property type="protein sequence ID" value="MEN2791532.1"/>
    <property type="molecule type" value="Genomic_DNA"/>
</dbReference>
<evidence type="ECO:0000256" key="7">
    <source>
        <dbReference type="ARBA" id="ARBA00023004"/>
    </source>
</evidence>
<evidence type="ECO:0000256" key="6">
    <source>
        <dbReference type="ARBA" id="ARBA00022729"/>
    </source>
</evidence>
<feature type="domain" description="TonB-dependent receptor plug" evidence="16">
    <location>
        <begin position="81"/>
        <end position="190"/>
    </location>
</feature>